<evidence type="ECO:0000256" key="6">
    <source>
        <dbReference type="SAM" id="Phobius"/>
    </source>
</evidence>
<reference evidence="8" key="1">
    <citation type="submission" date="2014-05" db="EMBL/GenBank/DDBJ databases">
        <authorList>
            <person name="Chronopoulou M."/>
        </authorList>
    </citation>
    <scope>NUCLEOTIDE SEQUENCE</scope>
    <source>
        <tissue evidence="8">Whole organism</tissue>
    </source>
</reference>
<evidence type="ECO:0000256" key="1">
    <source>
        <dbReference type="ARBA" id="ARBA00004141"/>
    </source>
</evidence>
<sequence>METQSNKKIQFEDILTMIGDQGKWQIMIFMITWIECILIGCHHLSSSFLGASMDHWCNTNHIKALEGMNSWTTEQKKQFAIPFDNTTDKFEFCEMYDLSSLPSMPSDFDLALSIRPDSLPRIHCEDAENVPENDFFEYDQTEGLSSIVNEWNLVCSRLPLLSTVQGSYMGGVFVGCIVFGWASDKFGRRKSIIVASVIQVFSTIATAFSSNYIIFIFLRFFVAFSVSGIFECGFVLVTEVCGPKYRTIFGILTQFPFGIGAALLPLIAYFLRDWFSLQLAISIPSVLLIVYFIFMPESPRWLLGEGRVDEALKILKDGAKMNNKELPSDEEMYEILTQFKNESMAENKTQEIEGPKTWKQKAYEIFKEIIILFETPEMRKRTINIFYSWLVVAMVYYGLSFNSKNLGGNRYVSTFISGFVEVPAVAFIIPALERFGRVKCYCGTFMAGGICCGLVALATFILETGEKIWIPVTFAMSGKFLISMTFAIAYLYTAELFPTPVRNVAVGAASTFARIGSMIVPYIVDLLGAAHAAIPVIIFGIVSFTAGLFSLMLPETLNKKMPESVAEVENYRKRKNHNCGEEMDSSLNQFPASGNTEENQV</sequence>
<evidence type="ECO:0000313" key="8">
    <source>
        <dbReference type="EMBL" id="CDW23356.1"/>
    </source>
</evidence>
<feature type="transmembrane region" description="Helical" evidence="6">
    <location>
        <begin position="214"/>
        <end position="237"/>
    </location>
</feature>
<evidence type="ECO:0000256" key="3">
    <source>
        <dbReference type="ARBA" id="ARBA00022989"/>
    </source>
</evidence>
<dbReference type="Pfam" id="PF00083">
    <property type="entry name" value="Sugar_tr"/>
    <property type="match status" value="1"/>
</dbReference>
<dbReference type="InterPro" id="IPR020846">
    <property type="entry name" value="MFS_dom"/>
</dbReference>
<feature type="transmembrane region" description="Helical" evidence="6">
    <location>
        <begin position="504"/>
        <end position="524"/>
    </location>
</feature>
<feature type="transmembrane region" description="Helical" evidence="6">
    <location>
        <begin position="277"/>
        <end position="294"/>
    </location>
</feature>
<evidence type="ECO:0000256" key="5">
    <source>
        <dbReference type="SAM" id="MobiDB-lite"/>
    </source>
</evidence>
<dbReference type="PANTHER" id="PTHR24064">
    <property type="entry name" value="SOLUTE CARRIER FAMILY 22 MEMBER"/>
    <property type="match status" value="1"/>
</dbReference>
<evidence type="ECO:0000256" key="2">
    <source>
        <dbReference type="ARBA" id="ARBA00022692"/>
    </source>
</evidence>
<feature type="transmembrane region" description="Helical" evidence="6">
    <location>
        <begin position="249"/>
        <end position="271"/>
    </location>
</feature>
<dbReference type="GO" id="GO:0022857">
    <property type="term" value="F:transmembrane transporter activity"/>
    <property type="evidence" value="ECO:0007669"/>
    <property type="project" value="InterPro"/>
</dbReference>
<dbReference type="SUPFAM" id="SSF103473">
    <property type="entry name" value="MFS general substrate transporter"/>
    <property type="match status" value="1"/>
</dbReference>
<feature type="transmembrane region" description="Helical" evidence="6">
    <location>
        <begin position="411"/>
        <end position="429"/>
    </location>
</feature>
<dbReference type="GO" id="GO:0016020">
    <property type="term" value="C:membrane"/>
    <property type="evidence" value="ECO:0007669"/>
    <property type="project" value="UniProtKB-SubCell"/>
</dbReference>
<dbReference type="GeneID" id="121124200"/>
<feature type="transmembrane region" description="Helical" evidence="6">
    <location>
        <begin position="382"/>
        <end position="399"/>
    </location>
</feature>
<dbReference type="EMBL" id="HACA01005996">
    <property type="protein sequence ID" value="CDW23357.1"/>
    <property type="molecule type" value="Transcribed_RNA"/>
</dbReference>
<feature type="transmembrane region" description="Helical" evidence="6">
    <location>
        <begin position="191"/>
        <end position="208"/>
    </location>
</feature>
<evidence type="ECO:0000259" key="7">
    <source>
        <dbReference type="PROSITE" id="PS50850"/>
    </source>
</evidence>
<dbReference type="RefSeq" id="XP_040575272.1">
    <property type="nucleotide sequence ID" value="XM_040719338.2"/>
</dbReference>
<proteinExistence type="predicted"/>
<feature type="domain" description="Major facilitator superfamily (MFS) profile" evidence="7">
    <location>
        <begin position="95"/>
        <end position="558"/>
    </location>
</feature>
<feature type="transmembrane region" description="Helical" evidence="6">
    <location>
        <begin position="441"/>
        <end position="462"/>
    </location>
</feature>
<dbReference type="KEGG" id="lsm:121124200"/>
<feature type="transmembrane region" description="Helical" evidence="6">
    <location>
        <begin position="468"/>
        <end position="492"/>
    </location>
</feature>
<feature type="region of interest" description="Disordered" evidence="5">
    <location>
        <begin position="582"/>
        <end position="601"/>
    </location>
</feature>
<feature type="transmembrane region" description="Helical" evidence="6">
    <location>
        <begin position="166"/>
        <end position="184"/>
    </location>
</feature>
<comment type="subcellular location">
    <subcellularLocation>
        <location evidence="1">Membrane</location>
        <topology evidence="1">Multi-pass membrane protein</topology>
    </subcellularLocation>
</comment>
<dbReference type="InterPro" id="IPR005828">
    <property type="entry name" value="MFS_sugar_transport-like"/>
</dbReference>
<keyword evidence="3 6" id="KW-1133">Transmembrane helix</keyword>
<dbReference type="PROSITE" id="PS50850">
    <property type="entry name" value="MFS"/>
    <property type="match status" value="1"/>
</dbReference>
<dbReference type="Gene3D" id="1.20.1250.20">
    <property type="entry name" value="MFS general substrate transporter like domains"/>
    <property type="match status" value="1"/>
</dbReference>
<dbReference type="EMBL" id="HACA01005995">
    <property type="protein sequence ID" value="CDW23356.1"/>
    <property type="molecule type" value="Transcribed_RNA"/>
</dbReference>
<keyword evidence="4 6" id="KW-0472">Membrane</keyword>
<protein>
    <submittedName>
        <fullName evidence="8">Organic cation transporter proteinlike [Musca domestica]</fullName>
    </submittedName>
</protein>
<dbReference type="OrthoDB" id="3936150at2759"/>
<feature type="transmembrane region" description="Helical" evidence="6">
    <location>
        <begin position="26"/>
        <end position="45"/>
    </location>
</feature>
<accession>A0A0K2TD44</accession>
<feature type="compositionally biased region" description="Polar residues" evidence="5">
    <location>
        <begin position="585"/>
        <end position="601"/>
    </location>
</feature>
<dbReference type="InterPro" id="IPR036259">
    <property type="entry name" value="MFS_trans_sf"/>
</dbReference>
<organism evidence="8">
    <name type="scientific">Lepeophtheirus salmonis</name>
    <name type="common">Salmon louse</name>
    <name type="synonym">Caligus salmonis</name>
    <dbReference type="NCBI Taxonomy" id="72036"/>
    <lineage>
        <taxon>Eukaryota</taxon>
        <taxon>Metazoa</taxon>
        <taxon>Ecdysozoa</taxon>
        <taxon>Arthropoda</taxon>
        <taxon>Crustacea</taxon>
        <taxon>Multicrustacea</taxon>
        <taxon>Hexanauplia</taxon>
        <taxon>Copepoda</taxon>
        <taxon>Siphonostomatoida</taxon>
        <taxon>Caligidae</taxon>
        <taxon>Lepeophtheirus</taxon>
    </lineage>
</organism>
<dbReference type="CDD" id="cd17317">
    <property type="entry name" value="MFS_SLC22"/>
    <property type="match status" value="1"/>
</dbReference>
<evidence type="ECO:0000256" key="4">
    <source>
        <dbReference type="ARBA" id="ARBA00023136"/>
    </source>
</evidence>
<dbReference type="AlphaFoldDB" id="A0A0K2TD44"/>
<keyword evidence="2 6" id="KW-0812">Transmembrane</keyword>
<name>A0A0K2TD44_LEPSM</name>
<dbReference type="RefSeq" id="XP_040575271.1">
    <property type="nucleotide sequence ID" value="XM_040719337.2"/>
</dbReference>
<feature type="transmembrane region" description="Helical" evidence="6">
    <location>
        <begin position="530"/>
        <end position="553"/>
    </location>
</feature>